<dbReference type="AlphaFoldDB" id="A0A8J2YDS6"/>
<proteinExistence type="predicted"/>
<dbReference type="RefSeq" id="WP_188690728.1">
    <property type="nucleotide sequence ID" value="NZ_BMIR01000004.1"/>
</dbReference>
<name>A0A8J2YDS6_9BACL</name>
<reference evidence="1" key="2">
    <citation type="submission" date="2020-09" db="EMBL/GenBank/DDBJ databases">
        <authorList>
            <person name="Sun Q."/>
            <person name="Zhou Y."/>
        </authorList>
    </citation>
    <scope>NUCLEOTIDE SEQUENCE</scope>
    <source>
        <strain evidence="1">CGMCC 1.15371</strain>
    </source>
</reference>
<organism evidence="1 2">
    <name type="scientific">Pullulanibacillus camelliae</name>
    <dbReference type="NCBI Taxonomy" id="1707096"/>
    <lineage>
        <taxon>Bacteria</taxon>
        <taxon>Bacillati</taxon>
        <taxon>Bacillota</taxon>
        <taxon>Bacilli</taxon>
        <taxon>Bacillales</taxon>
        <taxon>Sporolactobacillaceae</taxon>
        <taxon>Pullulanibacillus</taxon>
    </lineage>
</organism>
<reference evidence="1" key="1">
    <citation type="journal article" date="2014" name="Int. J. Syst. Evol. Microbiol.">
        <title>Complete genome sequence of Corynebacterium casei LMG S-19264T (=DSM 44701T), isolated from a smear-ripened cheese.</title>
        <authorList>
            <consortium name="US DOE Joint Genome Institute (JGI-PGF)"/>
            <person name="Walter F."/>
            <person name="Albersmeier A."/>
            <person name="Kalinowski J."/>
            <person name="Ruckert C."/>
        </authorList>
    </citation>
    <scope>NUCLEOTIDE SEQUENCE</scope>
    <source>
        <strain evidence="1">CGMCC 1.15371</strain>
    </source>
</reference>
<gene>
    <name evidence="1" type="ORF">GCM10011391_12240</name>
</gene>
<evidence type="ECO:0000313" key="2">
    <source>
        <dbReference type="Proteomes" id="UP000628775"/>
    </source>
</evidence>
<dbReference type="Proteomes" id="UP000628775">
    <property type="component" value="Unassembled WGS sequence"/>
</dbReference>
<evidence type="ECO:0000313" key="1">
    <source>
        <dbReference type="EMBL" id="GGE35075.1"/>
    </source>
</evidence>
<protein>
    <submittedName>
        <fullName evidence="1">Uncharacterized protein</fullName>
    </submittedName>
</protein>
<keyword evidence="2" id="KW-1185">Reference proteome</keyword>
<dbReference type="EMBL" id="BMIR01000004">
    <property type="protein sequence ID" value="GGE35075.1"/>
    <property type="molecule type" value="Genomic_DNA"/>
</dbReference>
<accession>A0A8J2YDS6</accession>
<sequence length="133" mass="15605">MSDSTSSWRNQDPLELNERDWLMLLNDQNIFDKTAWRMINFVYDQLNCQSSATEIGEALGGVSQQQVTAWNRKISKKIYTKLNKEPPNNSRGGQRYWNVLFDGDDQQETDESGFFIWRLRPDLVSALRKLDNR</sequence>
<comment type="caution">
    <text evidence="1">The sequence shown here is derived from an EMBL/GenBank/DDBJ whole genome shotgun (WGS) entry which is preliminary data.</text>
</comment>